<dbReference type="OrthoDB" id="2544694at2759"/>
<dbReference type="RefSeq" id="XP_022383286.1">
    <property type="nucleotide sequence ID" value="XM_022538913.1"/>
</dbReference>
<dbReference type="Pfam" id="PF00083">
    <property type="entry name" value="Sugar_tr"/>
    <property type="match status" value="1"/>
</dbReference>
<dbReference type="PANTHER" id="PTHR48022">
    <property type="entry name" value="PLASTIDIC GLUCOSE TRANSPORTER 4"/>
    <property type="match status" value="1"/>
</dbReference>
<keyword evidence="8" id="KW-0813">Transport</keyword>
<name>A0A1F7ZJT6_9EURO</name>
<comment type="subcellular location">
    <subcellularLocation>
        <location evidence="1">Membrane</location>
        <topology evidence="1">Multi-pass membrane protein</topology>
    </subcellularLocation>
</comment>
<feature type="transmembrane region" description="Helical" evidence="6">
    <location>
        <begin position="356"/>
        <end position="377"/>
    </location>
</feature>
<evidence type="ECO:0000313" key="9">
    <source>
        <dbReference type="Proteomes" id="UP000179179"/>
    </source>
</evidence>
<sequence>MNPAKVDDQEMSKTDEAVHIEMAHNPTTTKDALGDAAARGQGVTGYEALTVWETIKLFPVNTAVCAAVAFSAATDGYQISINGNIIANKGFVAQFATETNPDGSPALASSILSAWTACMSVGQIIGMTTLPFLSDKYGRKTAMYTYWFVLAISVLAECLARRWPVWLIAKLLAGIGVGCLQSTVPTYIAEVAPTRIRGSLLMAFNFWFVLGTLFAPVTLQVLSKSRPTDWLTPIYTQWSQIGLMLLIYIFVPESPAWCVTRGKAELAKESLRNLHRGVQDYDVEQQYRLLVLAVEHELEVARASKNERWYSIFRGVDGRRTLTALWTLLTQQFLGLTLFSTFASYFFQQAGLDNPFMTKCIIIGINIATNLVVILSADKVGRRMISCTGSTLSWFACVAVGILGVTPSVPASNYLFVLFAILWNIGVVANSATGWGFIGEISSQRLRGYTAGFGAATTCAAGVVMNVLTPYMVNTNQWNWGLKAGWFYAGLGFPCVILMWLLIPETNGRTSAELDELFERRVKPWRFHKTETATQRVLNSD</sequence>
<dbReference type="GO" id="GO:0005351">
    <property type="term" value="F:carbohydrate:proton symporter activity"/>
    <property type="evidence" value="ECO:0007669"/>
    <property type="project" value="TreeGrafter"/>
</dbReference>
<feature type="transmembrane region" description="Helical" evidence="6">
    <location>
        <begin position="145"/>
        <end position="163"/>
    </location>
</feature>
<dbReference type="PANTHER" id="PTHR48022:SF2">
    <property type="entry name" value="PLASTIDIC GLUCOSE TRANSPORTER 4"/>
    <property type="match status" value="1"/>
</dbReference>
<feature type="domain" description="Major facilitator superfamily (MFS) profile" evidence="7">
    <location>
        <begin position="64"/>
        <end position="507"/>
    </location>
</feature>
<dbReference type="InterPro" id="IPR050360">
    <property type="entry name" value="MFS_Sugar_Transporters"/>
</dbReference>
<evidence type="ECO:0000256" key="5">
    <source>
        <dbReference type="ARBA" id="ARBA00023136"/>
    </source>
</evidence>
<evidence type="ECO:0000256" key="6">
    <source>
        <dbReference type="SAM" id="Phobius"/>
    </source>
</evidence>
<evidence type="ECO:0000256" key="2">
    <source>
        <dbReference type="ARBA" id="ARBA00010992"/>
    </source>
</evidence>
<dbReference type="InterPro" id="IPR005828">
    <property type="entry name" value="MFS_sugar_transport-like"/>
</dbReference>
<dbReference type="PROSITE" id="PS00216">
    <property type="entry name" value="SUGAR_TRANSPORT_1"/>
    <property type="match status" value="1"/>
</dbReference>
<dbReference type="Gene3D" id="1.20.1250.20">
    <property type="entry name" value="MFS general substrate transporter like domains"/>
    <property type="match status" value="1"/>
</dbReference>
<keyword evidence="8" id="KW-0762">Sugar transport</keyword>
<dbReference type="SUPFAM" id="SSF103473">
    <property type="entry name" value="MFS general substrate transporter"/>
    <property type="match status" value="1"/>
</dbReference>
<evidence type="ECO:0000256" key="4">
    <source>
        <dbReference type="ARBA" id="ARBA00022989"/>
    </source>
</evidence>
<dbReference type="InterPro" id="IPR020846">
    <property type="entry name" value="MFS_dom"/>
</dbReference>
<dbReference type="GeneID" id="34455175"/>
<dbReference type="PROSITE" id="PS50850">
    <property type="entry name" value="MFS"/>
    <property type="match status" value="1"/>
</dbReference>
<gene>
    <name evidence="8" type="ORF">ABOM_011785</name>
</gene>
<accession>A0A1F7ZJT6</accession>
<keyword evidence="4 6" id="KW-1133">Transmembrane helix</keyword>
<evidence type="ECO:0000313" key="8">
    <source>
        <dbReference type="EMBL" id="OGM39569.1"/>
    </source>
</evidence>
<comment type="caution">
    <text evidence="8">The sequence shown here is derived from an EMBL/GenBank/DDBJ whole genome shotgun (WGS) entry which is preliminary data.</text>
</comment>
<feature type="transmembrane region" description="Helical" evidence="6">
    <location>
        <begin position="234"/>
        <end position="251"/>
    </location>
</feature>
<feature type="transmembrane region" description="Helical" evidence="6">
    <location>
        <begin position="111"/>
        <end position="133"/>
    </location>
</feature>
<dbReference type="FunFam" id="1.20.1250.20:FF:000078">
    <property type="entry name" value="MFS maltose transporter, putative"/>
    <property type="match status" value="1"/>
</dbReference>
<keyword evidence="5 6" id="KW-0472">Membrane</keyword>
<organism evidence="8 9">
    <name type="scientific">Aspergillus bombycis</name>
    <dbReference type="NCBI Taxonomy" id="109264"/>
    <lineage>
        <taxon>Eukaryota</taxon>
        <taxon>Fungi</taxon>
        <taxon>Dikarya</taxon>
        <taxon>Ascomycota</taxon>
        <taxon>Pezizomycotina</taxon>
        <taxon>Eurotiomycetes</taxon>
        <taxon>Eurotiomycetidae</taxon>
        <taxon>Eurotiales</taxon>
        <taxon>Aspergillaceae</taxon>
        <taxon>Aspergillus</taxon>
    </lineage>
</organism>
<dbReference type="InterPro" id="IPR005829">
    <property type="entry name" value="Sugar_transporter_CS"/>
</dbReference>
<dbReference type="EMBL" id="LYCR01000193">
    <property type="protein sequence ID" value="OGM39569.1"/>
    <property type="molecule type" value="Genomic_DNA"/>
</dbReference>
<feature type="transmembrane region" description="Helical" evidence="6">
    <location>
        <begin position="485"/>
        <end position="503"/>
    </location>
</feature>
<evidence type="ECO:0000256" key="3">
    <source>
        <dbReference type="ARBA" id="ARBA00022692"/>
    </source>
</evidence>
<feature type="transmembrane region" description="Helical" evidence="6">
    <location>
        <begin position="415"/>
        <end position="438"/>
    </location>
</feature>
<feature type="transmembrane region" description="Helical" evidence="6">
    <location>
        <begin position="324"/>
        <end position="344"/>
    </location>
</feature>
<evidence type="ECO:0000256" key="1">
    <source>
        <dbReference type="ARBA" id="ARBA00004141"/>
    </source>
</evidence>
<feature type="transmembrane region" description="Helical" evidence="6">
    <location>
        <begin position="200"/>
        <end position="222"/>
    </location>
</feature>
<keyword evidence="9" id="KW-1185">Reference proteome</keyword>
<dbReference type="InterPro" id="IPR036259">
    <property type="entry name" value="MFS_trans_sf"/>
</dbReference>
<dbReference type="AlphaFoldDB" id="A0A1F7ZJT6"/>
<evidence type="ECO:0000259" key="7">
    <source>
        <dbReference type="PROSITE" id="PS50850"/>
    </source>
</evidence>
<proteinExistence type="inferred from homology"/>
<dbReference type="GO" id="GO:0016020">
    <property type="term" value="C:membrane"/>
    <property type="evidence" value="ECO:0007669"/>
    <property type="project" value="UniProtKB-SubCell"/>
</dbReference>
<feature type="transmembrane region" description="Helical" evidence="6">
    <location>
        <begin position="389"/>
        <end position="409"/>
    </location>
</feature>
<dbReference type="PROSITE" id="PS00217">
    <property type="entry name" value="SUGAR_TRANSPORT_2"/>
    <property type="match status" value="1"/>
</dbReference>
<reference evidence="8 9" key="1">
    <citation type="journal article" date="2016" name="Genome Biol. Evol.">
        <title>Draft genome sequence of an aflatoxigenic Aspergillus species, A. bombycis.</title>
        <authorList>
            <person name="Moore G.G."/>
            <person name="Mack B.M."/>
            <person name="Beltz S.B."/>
            <person name="Gilbert M.K."/>
        </authorList>
    </citation>
    <scope>NUCLEOTIDE SEQUENCE [LARGE SCALE GENOMIC DNA]</scope>
    <source>
        <strain evidence="9">NRRL 26010</strain>
    </source>
</reference>
<dbReference type="Proteomes" id="UP000179179">
    <property type="component" value="Unassembled WGS sequence"/>
</dbReference>
<feature type="transmembrane region" description="Helical" evidence="6">
    <location>
        <begin position="450"/>
        <end position="473"/>
    </location>
</feature>
<comment type="similarity">
    <text evidence="2">Belongs to the major facilitator superfamily. Sugar transporter (TC 2.A.1.1) family.</text>
</comment>
<protein>
    <submittedName>
        <fullName evidence="8">Sugar transporter</fullName>
    </submittedName>
</protein>
<keyword evidence="3 6" id="KW-0812">Transmembrane</keyword>